<sequence>MFFIRSSIPDNDDGWLVLDRGFGASAPVATSPVPSKPPATPTPYSIRHWLLFFANLLLFLGFEVLFYTLVACHKPFVCIRAVIRSITAGLAHLAATCNMLLARAGAAVTQAKALVSPRRIVNMSRRSWFRSLCDVFARSRTRASTLLAQLSDLLRAPDLLRAVAYAGLAVVIAVALLVGHALSNVVLNVPQPPACAGPYKKLSVDISADYKSGGFERPPRYDRRAHAIRPLSGGSCSRRRRRQDQPYHH</sequence>
<organism evidence="3 4">
    <name type="scientific">Apiospora aurea</name>
    <dbReference type="NCBI Taxonomy" id="335848"/>
    <lineage>
        <taxon>Eukaryota</taxon>
        <taxon>Fungi</taxon>
        <taxon>Dikarya</taxon>
        <taxon>Ascomycota</taxon>
        <taxon>Pezizomycotina</taxon>
        <taxon>Sordariomycetes</taxon>
        <taxon>Xylariomycetidae</taxon>
        <taxon>Amphisphaeriales</taxon>
        <taxon>Apiosporaceae</taxon>
        <taxon>Apiospora</taxon>
    </lineage>
</organism>
<evidence type="ECO:0000313" key="4">
    <source>
        <dbReference type="Proteomes" id="UP001391051"/>
    </source>
</evidence>
<evidence type="ECO:0000256" key="1">
    <source>
        <dbReference type="SAM" id="MobiDB-lite"/>
    </source>
</evidence>
<protein>
    <submittedName>
        <fullName evidence="3">Uncharacterized protein</fullName>
    </submittedName>
</protein>
<dbReference type="EMBL" id="JAQQWE010000011">
    <property type="protein sequence ID" value="KAK7936578.1"/>
    <property type="molecule type" value="Genomic_DNA"/>
</dbReference>
<reference evidence="3 4" key="1">
    <citation type="submission" date="2023-01" db="EMBL/GenBank/DDBJ databases">
        <title>Analysis of 21 Apiospora genomes using comparative genomics revels a genus with tremendous synthesis potential of carbohydrate active enzymes and secondary metabolites.</title>
        <authorList>
            <person name="Sorensen T."/>
        </authorList>
    </citation>
    <scope>NUCLEOTIDE SEQUENCE [LARGE SCALE GENOMIC DNA]</scope>
    <source>
        <strain evidence="3 4">CBS 24483</strain>
    </source>
</reference>
<dbReference type="RefSeq" id="XP_066692327.1">
    <property type="nucleotide sequence ID" value="XM_066851238.1"/>
</dbReference>
<keyword evidence="2" id="KW-0472">Membrane</keyword>
<comment type="caution">
    <text evidence="3">The sequence shown here is derived from an EMBL/GenBank/DDBJ whole genome shotgun (WGS) entry which is preliminary data.</text>
</comment>
<feature type="region of interest" description="Disordered" evidence="1">
    <location>
        <begin position="214"/>
        <end position="249"/>
    </location>
</feature>
<dbReference type="Proteomes" id="UP001391051">
    <property type="component" value="Unassembled WGS sequence"/>
</dbReference>
<evidence type="ECO:0000256" key="2">
    <source>
        <dbReference type="SAM" id="Phobius"/>
    </source>
</evidence>
<evidence type="ECO:0000313" key="3">
    <source>
        <dbReference type="EMBL" id="KAK7936578.1"/>
    </source>
</evidence>
<name>A0ABR1PSD6_9PEZI</name>
<feature type="transmembrane region" description="Helical" evidence="2">
    <location>
        <begin position="162"/>
        <end position="182"/>
    </location>
</feature>
<keyword evidence="4" id="KW-1185">Reference proteome</keyword>
<dbReference type="GeneID" id="92084300"/>
<gene>
    <name evidence="3" type="ORF">PG986_015016</name>
</gene>
<accession>A0ABR1PSD6</accession>
<proteinExistence type="predicted"/>
<feature type="transmembrane region" description="Helical" evidence="2">
    <location>
        <begin position="49"/>
        <end position="70"/>
    </location>
</feature>
<keyword evidence="2" id="KW-0812">Transmembrane</keyword>
<keyword evidence="2" id="KW-1133">Transmembrane helix</keyword>